<accession>R4Z025</accession>
<organism evidence="1 2">
    <name type="scientific">Candidatus Neomicrothrix parvicella RN1</name>
    <dbReference type="NCBI Taxonomy" id="1229780"/>
    <lineage>
        <taxon>Bacteria</taxon>
        <taxon>Bacillati</taxon>
        <taxon>Actinomycetota</taxon>
        <taxon>Acidimicrobiia</taxon>
        <taxon>Acidimicrobiales</taxon>
        <taxon>Microthrixaceae</taxon>
        <taxon>Candidatus Neomicrothrix</taxon>
    </lineage>
</organism>
<dbReference type="eggNOG" id="ENOG5031WQ4">
    <property type="taxonomic scope" value="Bacteria"/>
</dbReference>
<evidence type="ECO:0000313" key="2">
    <source>
        <dbReference type="Proteomes" id="UP000018291"/>
    </source>
</evidence>
<name>R4Z025_9ACTN</name>
<protein>
    <submittedName>
        <fullName evidence="1">Uncharacterized protein</fullName>
    </submittedName>
</protein>
<keyword evidence="2" id="KW-1185">Reference proteome</keyword>
<dbReference type="EMBL" id="CANL01000027">
    <property type="protein sequence ID" value="CCM64020.1"/>
    <property type="molecule type" value="Genomic_DNA"/>
</dbReference>
<dbReference type="HOGENOM" id="CLU_1883390_0_0_11"/>
<sequence length="151" mass="16339">MHTSLTADDVVDPTRLDGATAQAVVTELIMIYDADGGLRGELAYGWGKLRRTAHCSLCSITHGLVRERRSWADWRCSVPVPVEALHRNERSPEVEEITGDRTPCVLACVDGAWVFVLGPGELDACDGDVDVFANVLAASLERAELSFPDGS</sequence>
<dbReference type="STRING" id="1229780.BN381_330005"/>
<dbReference type="Proteomes" id="UP000018291">
    <property type="component" value="Unassembled WGS sequence"/>
</dbReference>
<comment type="caution">
    <text evidence="1">The sequence shown here is derived from an EMBL/GenBank/DDBJ whole genome shotgun (WGS) entry which is preliminary data.</text>
</comment>
<proteinExistence type="predicted"/>
<gene>
    <name evidence="1" type="ORF">BN381_330005</name>
</gene>
<dbReference type="AlphaFoldDB" id="R4Z025"/>
<evidence type="ECO:0000313" key="1">
    <source>
        <dbReference type="EMBL" id="CCM64020.1"/>
    </source>
</evidence>
<reference evidence="1 2" key="1">
    <citation type="journal article" date="2013" name="ISME J.">
        <title>Metabolic model for the filamentous 'Candidatus Microthrix parvicella' based on genomic and metagenomic analyses.</title>
        <authorList>
            <person name="Jon McIlroy S."/>
            <person name="Kristiansen R."/>
            <person name="Albertsen M."/>
            <person name="Michael Karst S."/>
            <person name="Rossetti S."/>
            <person name="Lund Nielsen J."/>
            <person name="Tandoi V."/>
            <person name="James Seviour R."/>
            <person name="Nielsen P.H."/>
        </authorList>
    </citation>
    <scope>NUCLEOTIDE SEQUENCE [LARGE SCALE GENOMIC DNA]</scope>
    <source>
        <strain evidence="1 2">RN1</strain>
    </source>
</reference>